<dbReference type="InterPro" id="IPR011527">
    <property type="entry name" value="ABC1_TM_dom"/>
</dbReference>
<dbReference type="Pfam" id="PF00664">
    <property type="entry name" value="ABC_membrane"/>
    <property type="match status" value="1"/>
</dbReference>
<evidence type="ECO:0000256" key="5">
    <source>
        <dbReference type="ARBA" id="ARBA00022989"/>
    </source>
</evidence>
<dbReference type="CDD" id="cd18548">
    <property type="entry name" value="ABC_6TM_Tm287_like"/>
    <property type="match status" value="1"/>
</dbReference>
<reference evidence="10 11" key="1">
    <citation type="submission" date="2024-09" db="EMBL/GenBank/DDBJ databases">
        <authorList>
            <person name="Sun Q."/>
            <person name="Mori K."/>
        </authorList>
    </citation>
    <scope>NUCLEOTIDE SEQUENCE [LARGE SCALE GENOMIC DNA]</scope>
    <source>
        <strain evidence="10 11">CGMCC 1.9126</strain>
    </source>
</reference>
<dbReference type="PROSITE" id="PS00211">
    <property type="entry name" value="ABC_TRANSPORTER_1"/>
    <property type="match status" value="1"/>
</dbReference>
<evidence type="ECO:0000259" key="9">
    <source>
        <dbReference type="PROSITE" id="PS50929"/>
    </source>
</evidence>
<dbReference type="SUPFAM" id="SSF52540">
    <property type="entry name" value="P-loop containing nucleoside triphosphate hydrolases"/>
    <property type="match status" value="1"/>
</dbReference>
<evidence type="ECO:0000256" key="6">
    <source>
        <dbReference type="ARBA" id="ARBA00023136"/>
    </source>
</evidence>
<dbReference type="InterPro" id="IPR003439">
    <property type="entry name" value="ABC_transporter-like_ATP-bd"/>
</dbReference>
<dbReference type="InterPro" id="IPR039421">
    <property type="entry name" value="Type_1_exporter"/>
</dbReference>
<keyword evidence="2 7" id="KW-0812">Transmembrane</keyword>
<dbReference type="InterPro" id="IPR017871">
    <property type="entry name" value="ABC_transporter-like_CS"/>
</dbReference>
<feature type="transmembrane region" description="Helical" evidence="7">
    <location>
        <begin position="12"/>
        <end position="29"/>
    </location>
</feature>
<keyword evidence="5 7" id="KW-1133">Transmembrane helix</keyword>
<gene>
    <name evidence="10" type="ORF">ACFFHF_15130</name>
</gene>
<keyword evidence="6 7" id="KW-0472">Membrane</keyword>
<evidence type="ECO:0000256" key="3">
    <source>
        <dbReference type="ARBA" id="ARBA00022741"/>
    </source>
</evidence>
<dbReference type="Pfam" id="PF00005">
    <property type="entry name" value="ABC_tran"/>
    <property type="match status" value="1"/>
</dbReference>
<evidence type="ECO:0000256" key="2">
    <source>
        <dbReference type="ARBA" id="ARBA00022692"/>
    </source>
</evidence>
<sequence length="587" mass="65322">MIKIFKHLQGKDWLLIMCSLVFIIAQVWLDLKLPDYMYEITMLVQTEESKMSEVLVQGGYMLLCAVGSMIAAMITGFFAAKVAAGFSVRLRGMVFEKTMSFSMEEINGFSTSSLITRSTNDITQIQLLIATGLQVLVKAPILAVWAVFKIMGKSWEWTAATGFAVLFLIVMLSIIIIVALPKFKVIQTLTDNLNRVTREHLTGIRVVHAYNAGAYQEEKFEQANNDLTNTNLFTSRVMAILMPTMGLIMSGLGLVIYWIGAFLINQAAIPDRLSLFSEMVVFSSYAVQVIMAFMMLSFVFIMLPRASVSAKRINEVLNTKAKIIDGNLTDGKEGLSGEIEFRNVSFKYPDAKDYILRNISFSAHKGETVAIIGSTGSGKTSLVNLIPRFYDAMEGEIFINGVNVKNYSQEALHDKLGYVSQKAVLFRGTVSSNVAYGHNIDIVSEETSIKKAIEIAQATEFVEKMENQYEGEIAQGGTNISGGQKQRLSIARAIFKQPEIYLFDDSFSALDYKTDRILRSLLKKEIKDATTIIVAQRIGTIKDADRIVVLDDGEVVGMGTHQELMINCEVYQEIAYSQLSKEELEIG</sequence>
<dbReference type="EMBL" id="JBHLUU010000106">
    <property type="protein sequence ID" value="MFC0476542.1"/>
    <property type="molecule type" value="Genomic_DNA"/>
</dbReference>
<evidence type="ECO:0000259" key="8">
    <source>
        <dbReference type="PROSITE" id="PS50893"/>
    </source>
</evidence>
<feature type="transmembrane region" description="Helical" evidence="7">
    <location>
        <begin position="160"/>
        <end position="180"/>
    </location>
</feature>
<accession>A0ABV6KT80</accession>
<evidence type="ECO:0000313" key="11">
    <source>
        <dbReference type="Proteomes" id="UP001589738"/>
    </source>
</evidence>
<comment type="caution">
    <text evidence="10">The sequence shown here is derived from an EMBL/GenBank/DDBJ whole genome shotgun (WGS) entry which is preliminary data.</text>
</comment>
<name>A0ABV6KT80_9BACI</name>
<proteinExistence type="predicted"/>
<dbReference type="SUPFAM" id="SSF90123">
    <property type="entry name" value="ABC transporter transmembrane region"/>
    <property type="match status" value="1"/>
</dbReference>
<evidence type="ECO:0000256" key="1">
    <source>
        <dbReference type="ARBA" id="ARBA00004651"/>
    </source>
</evidence>
<dbReference type="Gene3D" id="1.20.1560.10">
    <property type="entry name" value="ABC transporter type 1, transmembrane domain"/>
    <property type="match status" value="1"/>
</dbReference>
<keyword evidence="3" id="KW-0547">Nucleotide-binding</keyword>
<protein>
    <submittedName>
        <fullName evidence="10">ABC transporter ATP-binding protein</fullName>
    </submittedName>
</protein>
<dbReference type="Gene3D" id="3.40.50.300">
    <property type="entry name" value="P-loop containing nucleotide triphosphate hydrolases"/>
    <property type="match status" value="1"/>
</dbReference>
<dbReference type="InterPro" id="IPR027417">
    <property type="entry name" value="P-loop_NTPase"/>
</dbReference>
<feature type="domain" description="ABC transporter" evidence="8">
    <location>
        <begin position="339"/>
        <end position="577"/>
    </location>
</feature>
<evidence type="ECO:0000256" key="4">
    <source>
        <dbReference type="ARBA" id="ARBA00022840"/>
    </source>
</evidence>
<dbReference type="PANTHER" id="PTHR43394">
    <property type="entry name" value="ATP-DEPENDENT PERMEASE MDL1, MITOCHONDRIAL"/>
    <property type="match status" value="1"/>
</dbReference>
<dbReference type="PROSITE" id="PS50929">
    <property type="entry name" value="ABC_TM1F"/>
    <property type="match status" value="1"/>
</dbReference>
<dbReference type="SMART" id="SM00382">
    <property type="entry name" value="AAA"/>
    <property type="match status" value="1"/>
</dbReference>
<keyword evidence="4 10" id="KW-0067">ATP-binding</keyword>
<keyword evidence="11" id="KW-1185">Reference proteome</keyword>
<comment type="subcellular location">
    <subcellularLocation>
        <location evidence="1">Cell membrane</location>
        <topology evidence="1">Multi-pass membrane protein</topology>
    </subcellularLocation>
</comment>
<dbReference type="RefSeq" id="WP_160547926.1">
    <property type="nucleotide sequence ID" value="NZ_JBHLUU010000106.1"/>
</dbReference>
<feature type="transmembrane region" description="Helical" evidence="7">
    <location>
        <begin position="127"/>
        <end position="148"/>
    </location>
</feature>
<dbReference type="GO" id="GO:0005524">
    <property type="term" value="F:ATP binding"/>
    <property type="evidence" value="ECO:0007669"/>
    <property type="project" value="UniProtKB-KW"/>
</dbReference>
<dbReference type="Proteomes" id="UP001589738">
    <property type="component" value="Unassembled WGS sequence"/>
</dbReference>
<feature type="transmembrane region" description="Helical" evidence="7">
    <location>
        <begin position="279"/>
        <end position="303"/>
    </location>
</feature>
<feature type="transmembrane region" description="Helical" evidence="7">
    <location>
        <begin position="237"/>
        <end position="259"/>
    </location>
</feature>
<feature type="transmembrane region" description="Helical" evidence="7">
    <location>
        <begin position="60"/>
        <end position="83"/>
    </location>
</feature>
<dbReference type="InterPro" id="IPR003593">
    <property type="entry name" value="AAA+_ATPase"/>
</dbReference>
<dbReference type="InterPro" id="IPR036640">
    <property type="entry name" value="ABC1_TM_sf"/>
</dbReference>
<evidence type="ECO:0000256" key="7">
    <source>
        <dbReference type="SAM" id="Phobius"/>
    </source>
</evidence>
<evidence type="ECO:0000313" key="10">
    <source>
        <dbReference type="EMBL" id="MFC0476542.1"/>
    </source>
</evidence>
<feature type="domain" description="ABC transmembrane type-1" evidence="9">
    <location>
        <begin position="19"/>
        <end position="305"/>
    </location>
</feature>
<organism evidence="10 11">
    <name type="scientific">Robertmurraya beringensis</name>
    <dbReference type="NCBI Taxonomy" id="641660"/>
    <lineage>
        <taxon>Bacteria</taxon>
        <taxon>Bacillati</taxon>
        <taxon>Bacillota</taxon>
        <taxon>Bacilli</taxon>
        <taxon>Bacillales</taxon>
        <taxon>Bacillaceae</taxon>
        <taxon>Robertmurraya</taxon>
    </lineage>
</organism>
<dbReference type="PROSITE" id="PS50893">
    <property type="entry name" value="ABC_TRANSPORTER_2"/>
    <property type="match status" value="1"/>
</dbReference>
<dbReference type="PANTHER" id="PTHR43394:SF1">
    <property type="entry name" value="ATP-BINDING CASSETTE SUB-FAMILY B MEMBER 10, MITOCHONDRIAL"/>
    <property type="match status" value="1"/>
</dbReference>